<dbReference type="AlphaFoldDB" id="W6ZSS8"/>
<organism evidence="2 3">
    <name type="scientific">Plasmodium inui San Antonio 1</name>
    <dbReference type="NCBI Taxonomy" id="1237626"/>
    <lineage>
        <taxon>Eukaryota</taxon>
        <taxon>Sar</taxon>
        <taxon>Alveolata</taxon>
        <taxon>Apicomplexa</taxon>
        <taxon>Aconoidasida</taxon>
        <taxon>Haemosporida</taxon>
        <taxon>Plasmodiidae</taxon>
        <taxon>Plasmodium</taxon>
        <taxon>Plasmodium (Plasmodium)</taxon>
    </lineage>
</organism>
<keyword evidence="3" id="KW-1185">Reference proteome</keyword>
<proteinExistence type="predicted"/>
<feature type="transmembrane region" description="Helical" evidence="1">
    <location>
        <begin position="36"/>
        <end position="54"/>
    </location>
</feature>
<reference evidence="2 3" key="1">
    <citation type="submission" date="2013-02" db="EMBL/GenBank/DDBJ databases">
        <title>The Genome Sequence of Plasmodium inui San Antonio 1.</title>
        <authorList>
            <consortium name="The Broad Institute Genome Sequencing Platform"/>
            <consortium name="The Broad Institute Genome Sequencing Center for Infectious Disease"/>
            <person name="Neafsey D."/>
            <person name="Cheeseman I."/>
            <person name="Volkman S."/>
            <person name="Adams J."/>
            <person name="Walker B."/>
            <person name="Young S.K."/>
            <person name="Zeng Q."/>
            <person name="Gargeya S."/>
            <person name="Fitzgerald M."/>
            <person name="Haas B."/>
            <person name="Abouelleil A."/>
            <person name="Alvarado L."/>
            <person name="Arachchi H.M."/>
            <person name="Berlin A.M."/>
            <person name="Chapman S.B."/>
            <person name="Dewar J."/>
            <person name="Goldberg J."/>
            <person name="Griggs A."/>
            <person name="Gujja S."/>
            <person name="Hansen M."/>
            <person name="Howarth C."/>
            <person name="Imamovic A."/>
            <person name="Larimer J."/>
            <person name="McCowan C."/>
            <person name="Murphy C."/>
            <person name="Neiman D."/>
            <person name="Pearson M."/>
            <person name="Priest M."/>
            <person name="Roberts A."/>
            <person name="Saif S."/>
            <person name="Shea T."/>
            <person name="Sisk P."/>
            <person name="Sykes S."/>
            <person name="Wortman J."/>
            <person name="Nusbaum C."/>
            <person name="Birren B."/>
        </authorList>
    </citation>
    <scope>NUCLEOTIDE SEQUENCE [LARGE SCALE GENOMIC DNA]</scope>
    <source>
        <strain evidence="2 3">San Antonio 1</strain>
    </source>
</reference>
<evidence type="ECO:0000313" key="2">
    <source>
        <dbReference type="EMBL" id="EUD63977.1"/>
    </source>
</evidence>
<sequence length="72" mass="8594">MEFIMLQILLTSDSLNPLNSRLMTNFMGTTNRKNYMLFYFLQMVINVIMGNYRISVYDNDYFLLVSIDCPYE</sequence>
<dbReference type="Proteomes" id="UP000030640">
    <property type="component" value="Unassembled WGS sequence"/>
</dbReference>
<keyword evidence="1" id="KW-0472">Membrane</keyword>
<evidence type="ECO:0000313" key="3">
    <source>
        <dbReference type="Proteomes" id="UP000030640"/>
    </source>
</evidence>
<keyword evidence="1" id="KW-0812">Transmembrane</keyword>
<dbReference type="RefSeq" id="XP_008819431.1">
    <property type="nucleotide sequence ID" value="XM_008821209.1"/>
</dbReference>
<accession>W6ZSS8</accession>
<name>W6ZSS8_9APIC</name>
<gene>
    <name evidence="2" type="ORF">C922_05638</name>
</gene>
<evidence type="ECO:0000256" key="1">
    <source>
        <dbReference type="SAM" id="Phobius"/>
    </source>
</evidence>
<dbReference type="EMBL" id="KI965578">
    <property type="protein sequence ID" value="EUD63977.1"/>
    <property type="molecule type" value="Genomic_DNA"/>
</dbReference>
<protein>
    <submittedName>
        <fullName evidence="2">Uncharacterized protein</fullName>
    </submittedName>
</protein>
<dbReference type="GeneID" id="20040912"/>
<dbReference type="VEuPathDB" id="PlasmoDB:C922_05638"/>
<keyword evidence="1" id="KW-1133">Transmembrane helix</keyword>